<dbReference type="Gene3D" id="1.10.3810.10">
    <property type="entry name" value="Biosynthetic peptidoglycan transglycosylase-like"/>
    <property type="match status" value="1"/>
</dbReference>
<accession>A0A5C1QJX4</accession>
<evidence type="ECO:0000256" key="18">
    <source>
        <dbReference type="ARBA" id="ARBA00049902"/>
    </source>
</evidence>
<dbReference type="InterPro" id="IPR001460">
    <property type="entry name" value="PCN-bd_Tpept"/>
</dbReference>
<dbReference type="Pfam" id="PF00905">
    <property type="entry name" value="Transpeptidase"/>
    <property type="match status" value="1"/>
</dbReference>
<dbReference type="InterPro" id="IPR050396">
    <property type="entry name" value="Glycosyltr_51/Transpeptidase"/>
</dbReference>
<keyword evidence="11" id="KW-0133">Cell shape</keyword>
<evidence type="ECO:0000256" key="17">
    <source>
        <dbReference type="ARBA" id="ARBA00044770"/>
    </source>
</evidence>
<evidence type="ECO:0000256" key="11">
    <source>
        <dbReference type="ARBA" id="ARBA00022960"/>
    </source>
</evidence>
<feature type="domain" description="Penicillin-binding protein transpeptidase" evidence="19">
    <location>
        <begin position="423"/>
        <end position="679"/>
    </location>
</feature>
<sequence>MIFSGKRKLILIVLLSLLVVITAGVGVSAGLVVATNFNIMNMENFGEDNPSLPSRILDINGNLITEFFSEEKREIVSIKDLPESLIYALITREDGNFFEHNGFSLYGTIRAVVKIVTGQYFSGGSTLTQQLAGHLYADRSDISITRKLKELWWAFQLERQLTKYEIMELYINKMPFGHNTYGVEAASKFYFDHSAEYNTVAESVMLVIQLVRPGLYSPIRFPEKAKVVQTEIINQMVSRGYLTQENADLTLVDYWTNKYDWSRDNKTTAFFAREDKAPWFSEYIRAQLDEMLYGKQDIYRDGYTVHTTLDLDFQQKADELTQKGLTRWNKAYQENIGNRMDIVDDVYVPIIDLLSLTMNIEGIRIAGSQEKRRAKEDFQNNINPTMDMLSMMFGMGELNYLSQFSYDDSRMKNQQSTVQTAMITLDNETGYIMAMVGGSEFNRSNQFNRAVDGELMPGSSFKPLYYSAAISSRKYTPATRIYDGPKVFWNPDGSSYTPMNYRGEWMGSVLLRDALANSMNVPAITVLEGIGFESAISRAARLLGYTDPQEIGRRFPRLYPLGLGVITTSPLRMARAYATFPNQGRAVEPIAIRYVEDRNGNIILNPERDLRDQQKKEDLQIMSAEEAYMMVDLLQTTTESGTLSHLPRYVKGFDRLPIGGKTGTTQNWADAWTAGFSPYYTTVMWAGFDQGGSTLGVNQTGATATGWIWGEYMSYINSKVPIRDFTKPSSGLVEMEVCDLSGMVPTDLCEDTRHEIFLAGTEPKTFCPIHSFEETRDESLTQKYLNDFSSALISAPGLELLQDPYSDNSSAYEEIDDSMIDFLLNDPFTDNDDSDNENTYLLD</sequence>
<evidence type="ECO:0000256" key="13">
    <source>
        <dbReference type="ARBA" id="ARBA00022989"/>
    </source>
</evidence>
<keyword evidence="8" id="KW-0808">Transferase</keyword>
<gene>
    <name evidence="21" type="ORF">EXM22_04585</name>
</gene>
<dbReference type="GO" id="GO:0016020">
    <property type="term" value="C:membrane"/>
    <property type="evidence" value="ECO:0007669"/>
    <property type="project" value="UniProtKB-SubCell"/>
</dbReference>
<organism evidence="21 22">
    <name type="scientific">Oceanispirochaeta crateris</name>
    <dbReference type="NCBI Taxonomy" id="2518645"/>
    <lineage>
        <taxon>Bacteria</taxon>
        <taxon>Pseudomonadati</taxon>
        <taxon>Spirochaetota</taxon>
        <taxon>Spirochaetia</taxon>
        <taxon>Spirochaetales</taxon>
        <taxon>Spirochaetaceae</taxon>
        <taxon>Oceanispirochaeta</taxon>
    </lineage>
</organism>
<evidence type="ECO:0000313" key="22">
    <source>
        <dbReference type="Proteomes" id="UP000324209"/>
    </source>
</evidence>
<keyword evidence="5" id="KW-0121">Carboxypeptidase</keyword>
<dbReference type="NCBIfam" id="TIGR02074">
    <property type="entry name" value="PBP_1a_fam"/>
    <property type="match status" value="1"/>
</dbReference>
<dbReference type="EC" id="2.4.99.28" evidence="17"/>
<dbReference type="EMBL" id="CP036150">
    <property type="protein sequence ID" value="QEN07300.1"/>
    <property type="molecule type" value="Genomic_DNA"/>
</dbReference>
<evidence type="ECO:0000259" key="19">
    <source>
        <dbReference type="Pfam" id="PF00905"/>
    </source>
</evidence>
<evidence type="ECO:0000313" key="21">
    <source>
        <dbReference type="EMBL" id="QEN07300.1"/>
    </source>
</evidence>
<protein>
    <recommendedName>
        <fullName evidence="17">peptidoglycan glycosyltransferase</fullName>
        <ecNumber evidence="17">2.4.99.28</ecNumber>
    </recommendedName>
</protein>
<dbReference type="PANTHER" id="PTHR32282:SF27">
    <property type="entry name" value="PENICILLIN-BINDING PROTEIN 1A"/>
    <property type="match status" value="1"/>
</dbReference>
<feature type="domain" description="Glycosyl transferase family 51" evidence="20">
    <location>
        <begin position="61"/>
        <end position="236"/>
    </location>
</feature>
<name>A0A5C1QJX4_9SPIO</name>
<evidence type="ECO:0000256" key="6">
    <source>
        <dbReference type="ARBA" id="ARBA00022670"/>
    </source>
</evidence>
<dbReference type="InterPro" id="IPR036950">
    <property type="entry name" value="PBP_transglycosylase"/>
</dbReference>
<reference evidence="21 22" key="1">
    <citation type="submission" date="2019-02" db="EMBL/GenBank/DDBJ databases">
        <title>Complete Genome Sequence and Methylome Analysis of free living Spirochaetas.</title>
        <authorList>
            <person name="Fomenkov A."/>
            <person name="Dubinina G."/>
            <person name="Leshcheva N."/>
            <person name="Mikheeva N."/>
            <person name="Grabovich M."/>
            <person name="Vincze T."/>
            <person name="Roberts R.J."/>
        </authorList>
    </citation>
    <scope>NUCLEOTIDE SEQUENCE [LARGE SCALE GENOMIC DNA]</scope>
    <source>
        <strain evidence="21 22">K2</strain>
    </source>
</reference>
<evidence type="ECO:0000256" key="8">
    <source>
        <dbReference type="ARBA" id="ARBA00022679"/>
    </source>
</evidence>
<keyword evidence="16" id="KW-0961">Cell wall biogenesis/degradation</keyword>
<evidence type="ECO:0000256" key="9">
    <source>
        <dbReference type="ARBA" id="ARBA00022692"/>
    </source>
</evidence>
<dbReference type="GO" id="GO:0006508">
    <property type="term" value="P:proteolysis"/>
    <property type="evidence" value="ECO:0007669"/>
    <property type="project" value="UniProtKB-KW"/>
</dbReference>
<dbReference type="KEGG" id="ock:EXM22_04585"/>
<dbReference type="AlphaFoldDB" id="A0A5C1QJX4"/>
<dbReference type="Gene3D" id="3.40.710.10">
    <property type="entry name" value="DD-peptidase/beta-lactamase superfamily"/>
    <property type="match status" value="2"/>
</dbReference>
<dbReference type="GO" id="GO:0008658">
    <property type="term" value="F:penicillin binding"/>
    <property type="evidence" value="ECO:0007669"/>
    <property type="project" value="InterPro"/>
</dbReference>
<dbReference type="SUPFAM" id="SSF53955">
    <property type="entry name" value="Lysozyme-like"/>
    <property type="match status" value="1"/>
</dbReference>
<evidence type="ECO:0000256" key="14">
    <source>
        <dbReference type="ARBA" id="ARBA00023136"/>
    </source>
</evidence>
<dbReference type="OrthoDB" id="343702at2"/>
<keyword evidence="7" id="KW-0328">Glycosyltransferase</keyword>
<evidence type="ECO:0000256" key="2">
    <source>
        <dbReference type="ARBA" id="ARBA00004752"/>
    </source>
</evidence>
<evidence type="ECO:0000256" key="4">
    <source>
        <dbReference type="ARBA" id="ARBA00007739"/>
    </source>
</evidence>
<dbReference type="Pfam" id="PF00912">
    <property type="entry name" value="Transgly"/>
    <property type="match status" value="1"/>
</dbReference>
<evidence type="ECO:0000256" key="16">
    <source>
        <dbReference type="ARBA" id="ARBA00023316"/>
    </source>
</evidence>
<keyword evidence="14" id="KW-0472">Membrane</keyword>
<comment type="subcellular location">
    <subcellularLocation>
        <location evidence="1">Membrane</location>
    </subcellularLocation>
</comment>
<comment type="catalytic activity">
    <reaction evidence="18">
        <text>[GlcNAc-(1-&gt;4)-Mur2Ac(oyl-L-Ala-gamma-D-Glu-L-Lys-D-Ala-D-Ala)](n)-di-trans,octa-cis-undecaprenyl diphosphate + beta-D-GlcNAc-(1-&gt;4)-Mur2Ac(oyl-L-Ala-gamma-D-Glu-L-Lys-D-Ala-D-Ala)-di-trans,octa-cis-undecaprenyl diphosphate = [GlcNAc-(1-&gt;4)-Mur2Ac(oyl-L-Ala-gamma-D-Glu-L-Lys-D-Ala-D-Ala)](n+1)-di-trans,octa-cis-undecaprenyl diphosphate + di-trans,octa-cis-undecaprenyl diphosphate + H(+)</text>
        <dbReference type="Rhea" id="RHEA:23708"/>
        <dbReference type="Rhea" id="RHEA-COMP:9602"/>
        <dbReference type="Rhea" id="RHEA-COMP:9603"/>
        <dbReference type="ChEBI" id="CHEBI:15378"/>
        <dbReference type="ChEBI" id="CHEBI:58405"/>
        <dbReference type="ChEBI" id="CHEBI:60033"/>
        <dbReference type="ChEBI" id="CHEBI:78435"/>
        <dbReference type="EC" id="2.4.99.28"/>
    </reaction>
</comment>
<keyword evidence="15" id="KW-0511">Multifunctional enzyme</keyword>
<keyword evidence="22" id="KW-1185">Reference proteome</keyword>
<evidence type="ECO:0000256" key="15">
    <source>
        <dbReference type="ARBA" id="ARBA00023268"/>
    </source>
</evidence>
<dbReference type="RefSeq" id="WP_149485382.1">
    <property type="nucleotide sequence ID" value="NZ_CP036150.1"/>
</dbReference>
<dbReference type="InterPro" id="IPR012338">
    <property type="entry name" value="Beta-lactam/transpept-like"/>
</dbReference>
<comment type="similarity">
    <text evidence="4">In the N-terminal section; belongs to the glycosyltransferase 51 family.</text>
</comment>
<proteinExistence type="inferred from homology"/>
<dbReference type="SUPFAM" id="SSF56601">
    <property type="entry name" value="beta-lactamase/transpeptidase-like"/>
    <property type="match status" value="1"/>
</dbReference>
<keyword evidence="9" id="KW-0812">Transmembrane</keyword>
<comment type="pathway">
    <text evidence="2">Cell wall biogenesis; peptidoglycan biosynthesis.</text>
</comment>
<dbReference type="InterPro" id="IPR023346">
    <property type="entry name" value="Lysozyme-like_dom_sf"/>
</dbReference>
<evidence type="ECO:0000256" key="1">
    <source>
        <dbReference type="ARBA" id="ARBA00004370"/>
    </source>
</evidence>
<comment type="similarity">
    <text evidence="3">In the C-terminal section; belongs to the transpeptidase family.</text>
</comment>
<keyword evidence="6" id="KW-0645">Protease</keyword>
<dbReference type="PANTHER" id="PTHR32282">
    <property type="entry name" value="BINDING PROTEIN TRANSPEPTIDASE, PUTATIVE-RELATED"/>
    <property type="match status" value="1"/>
</dbReference>
<dbReference type="GO" id="GO:0009252">
    <property type="term" value="P:peptidoglycan biosynthetic process"/>
    <property type="evidence" value="ECO:0007669"/>
    <property type="project" value="UniProtKB-KW"/>
</dbReference>
<evidence type="ECO:0000256" key="7">
    <source>
        <dbReference type="ARBA" id="ARBA00022676"/>
    </source>
</evidence>
<dbReference type="InterPro" id="IPR001264">
    <property type="entry name" value="Glyco_trans_51"/>
</dbReference>
<dbReference type="GO" id="GO:0030288">
    <property type="term" value="C:outer membrane-bounded periplasmic space"/>
    <property type="evidence" value="ECO:0007669"/>
    <property type="project" value="TreeGrafter"/>
</dbReference>
<dbReference type="GO" id="GO:0008360">
    <property type="term" value="P:regulation of cell shape"/>
    <property type="evidence" value="ECO:0007669"/>
    <property type="project" value="UniProtKB-KW"/>
</dbReference>
<dbReference type="Proteomes" id="UP000324209">
    <property type="component" value="Chromosome"/>
</dbReference>
<keyword evidence="12" id="KW-0573">Peptidoglycan synthesis</keyword>
<dbReference type="GO" id="GO:0008955">
    <property type="term" value="F:peptidoglycan glycosyltransferase activity"/>
    <property type="evidence" value="ECO:0007669"/>
    <property type="project" value="UniProtKB-EC"/>
</dbReference>
<keyword evidence="10" id="KW-0378">Hydrolase</keyword>
<evidence type="ECO:0000259" key="20">
    <source>
        <dbReference type="Pfam" id="PF00912"/>
    </source>
</evidence>
<evidence type="ECO:0000256" key="3">
    <source>
        <dbReference type="ARBA" id="ARBA00007090"/>
    </source>
</evidence>
<dbReference type="GO" id="GO:0004180">
    <property type="term" value="F:carboxypeptidase activity"/>
    <property type="evidence" value="ECO:0007669"/>
    <property type="project" value="UniProtKB-KW"/>
</dbReference>
<evidence type="ECO:0000256" key="5">
    <source>
        <dbReference type="ARBA" id="ARBA00022645"/>
    </source>
</evidence>
<evidence type="ECO:0000256" key="10">
    <source>
        <dbReference type="ARBA" id="ARBA00022801"/>
    </source>
</evidence>
<keyword evidence="13" id="KW-1133">Transmembrane helix</keyword>
<evidence type="ECO:0000256" key="12">
    <source>
        <dbReference type="ARBA" id="ARBA00022984"/>
    </source>
</evidence>
<dbReference type="GO" id="GO:0071555">
    <property type="term" value="P:cell wall organization"/>
    <property type="evidence" value="ECO:0007669"/>
    <property type="project" value="UniProtKB-KW"/>
</dbReference>